<dbReference type="AlphaFoldDB" id="D5H4V5"/>
<organism evidence="1 2">
    <name type="scientific">Salinibacter ruber (strain M8)</name>
    <dbReference type="NCBI Taxonomy" id="761659"/>
    <lineage>
        <taxon>Bacteria</taxon>
        <taxon>Pseudomonadati</taxon>
        <taxon>Rhodothermota</taxon>
        <taxon>Rhodothermia</taxon>
        <taxon>Rhodothermales</taxon>
        <taxon>Salinibacteraceae</taxon>
        <taxon>Salinibacter</taxon>
    </lineage>
</organism>
<gene>
    <name evidence="1" type="ordered locus">SRM_00139</name>
</gene>
<dbReference type="EMBL" id="FP565814">
    <property type="protein sequence ID" value="CBH23060.1"/>
    <property type="molecule type" value="Genomic_DNA"/>
</dbReference>
<protein>
    <recommendedName>
        <fullName evidence="3">Outer membrane protein beta-barrel domain-containing protein</fullName>
    </recommendedName>
</protein>
<dbReference type="HOGENOM" id="CLU_085367_0_0_10"/>
<dbReference type="Proteomes" id="UP000000933">
    <property type="component" value="Chromosome"/>
</dbReference>
<proteinExistence type="predicted"/>
<dbReference type="KEGG" id="srm:SRM_00139"/>
<reference evidence="1 2" key="1">
    <citation type="journal article" date="2010" name="ISME J.">
        <title>Fine-scale evolution: genomic, phenotypic and ecological differentiation in two coexisting Salinibacter ruber strains.</title>
        <authorList>
            <person name="Pena A."/>
            <person name="Teeling H."/>
            <person name="Huerta-Cepas J."/>
            <person name="Santos F."/>
            <person name="Yarza P."/>
            <person name="Brito-Echeverria J."/>
            <person name="Lucio M."/>
            <person name="Schmitt-Kopplin P."/>
            <person name="Meseguer I."/>
            <person name="Schenowitz C."/>
            <person name="Dossat C."/>
            <person name="Barbe V."/>
            <person name="Dopazo J."/>
            <person name="Rossello-Mora R."/>
            <person name="Schuler M."/>
            <person name="Glockner F.O."/>
            <person name="Amann R."/>
            <person name="Gabaldon T."/>
            <person name="Anton J."/>
        </authorList>
    </citation>
    <scope>NUCLEOTIDE SEQUENCE [LARGE SCALE GENOMIC DNA]</scope>
    <source>
        <strain evidence="1 2">M8</strain>
    </source>
</reference>
<evidence type="ECO:0008006" key="3">
    <source>
        <dbReference type="Google" id="ProtNLM"/>
    </source>
</evidence>
<sequence length="284" mass="30494">MTLAFCPMHRHRSSQSRGSRIRLLLASLLVLGAGALLTATPAAGQGELAPPPAADSVPAVSGQVNLRGTVGIPRGGLRNNISGVGGGLHGYIGGWIGRRPLLVGLDLGILNYGRTTDQVPFSRTVGPRVPVEVSTNNNVVETHLSLRLQPRTGRLRPYVEGLAGFKYLFTRTTVGDDDFGNDELGDDIAESTNYDDFALSGGAGAGIDVRVYQQREPGKTLRAVDVHLGVQYLLGQEAEYLAEGDLTDENENGQLDRSELDVRRSRTTFLQPQFGVTFRLADTD</sequence>
<reference evidence="2" key="2">
    <citation type="submission" date="2010-04" db="EMBL/GenBank/DDBJ databases">
        <title>Genome sequence of Salinibacter ruber M8.</title>
        <authorList>
            <consortium name="Genoscope"/>
        </authorList>
    </citation>
    <scope>NUCLEOTIDE SEQUENCE [LARGE SCALE GENOMIC DNA]</scope>
    <source>
        <strain evidence="2">M8</strain>
    </source>
</reference>
<evidence type="ECO:0000313" key="2">
    <source>
        <dbReference type="Proteomes" id="UP000000933"/>
    </source>
</evidence>
<name>D5H4V5_SALRM</name>
<evidence type="ECO:0000313" key="1">
    <source>
        <dbReference type="EMBL" id="CBH23060.1"/>
    </source>
</evidence>
<accession>D5H4V5</accession>